<keyword evidence="4" id="KW-1185">Reference proteome</keyword>
<dbReference type="PANTHER" id="PTHR10672">
    <property type="entry name" value="ADDUCIN"/>
    <property type="match status" value="1"/>
</dbReference>
<evidence type="ECO:0000256" key="1">
    <source>
        <dbReference type="ARBA" id="ARBA00037961"/>
    </source>
</evidence>
<dbReference type="InterPro" id="IPR001303">
    <property type="entry name" value="Aldolase_II/adducin_N"/>
</dbReference>
<dbReference type="EMBL" id="SACT01000001">
    <property type="protein sequence ID" value="RVT53889.1"/>
    <property type="molecule type" value="Genomic_DNA"/>
</dbReference>
<organism evidence="3 4">
    <name type="scientific">Rubrivivax albus</name>
    <dbReference type="NCBI Taxonomy" id="2499835"/>
    <lineage>
        <taxon>Bacteria</taxon>
        <taxon>Pseudomonadati</taxon>
        <taxon>Pseudomonadota</taxon>
        <taxon>Betaproteobacteria</taxon>
        <taxon>Burkholderiales</taxon>
        <taxon>Sphaerotilaceae</taxon>
        <taxon>Rubrivivax</taxon>
    </lineage>
</organism>
<comment type="similarity">
    <text evidence="1">Belongs to the aldolase class II family.</text>
</comment>
<feature type="domain" description="Class II aldolase/adducin N-terminal" evidence="2">
    <location>
        <begin position="28"/>
        <end position="210"/>
    </location>
</feature>
<protein>
    <submittedName>
        <fullName evidence="3">Class II aldolase/adducin family protein</fullName>
    </submittedName>
</protein>
<dbReference type="Pfam" id="PF00596">
    <property type="entry name" value="Aldolase_II"/>
    <property type="match status" value="1"/>
</dbReference>
<dbReference type="RefSeq" id="WP_128195510.1">
    <property type="nucleotide sequence ID" value="NZ_SACT01000001.1"/>
</dbReference>
<comment type="caution">
    <text evidence="3">The sequence shown here is derived from an EMBL/GenBank/DDBJ whole genome shotgun (WGS) entry which is preliminary data.</text>
</comment>
<dbReference type="Proteomes" id="UP000288178">
    <property type="component" value="Unassembled WGS sequence"/>
</dbReference>
<dbReference type="GO" id="GO:0005856">
    <property type="term" value="C:cytoskeleton"/>
    <property type="evidence" value="ECO:0007669"/>
    <property type="project" value="TreeGrafter"/>
</dbReference>
<dbReference type="InterPro" id="IPR036409">
    <property type="entry name" value="Aldolase_II/adducin_N_sf"/>
</dbReference>
<dbReference type="SMART" id="SM01007">
    <property type="entry name" value="Aldolase_II"/>
    <property type="match status" value="1"/>
</dbReference>
<proteinExistence type="inferred from homology"/>
<gene>
    <name evidence="3" type="ORF">ENE75_03125</name>
</gene>
<dbReference type="Gene3D" id="3.40.225.10">
    <property type="entry name" value="Class II aldolase/adducin N-terminal domain"/>
    <property type="match status" value="1"/>
</dbReference>
<reference evidence="3 4" key="1">
    <citation type="submission" date="2019-01" db="EMBL/GenBank/DDBJ databases">
        <authorList>
            <person name="Chen W.-M."/>
        </authorList>
    </citation>
    <scope>NUCLEOTIDE SEQUENCE [LARGE SCALE GENOMIC DNA]</scope>
    <source>
        <strain evidence="3 4">ICH-3</strain>
    </source>
</reference>
<evidence type="ECO:0000313" key="3">
    <source>
        <dbReference type="EMBL" id="RVT53889.1"/>
    </source>
</evidence>
<dbReference type="SUPFAM" id="SSF53639">
    <property type="entry name" value="AraD/HMP-PK domain-like"/>
    <property type="match status" value="1"/>
</dbReference>
<name>A0A3S2U557_9BURK</name>
<sequence>MTTPLFDPDAAAACRPAGMDASEWQARLELAACYRVFFARGWAEEIFNHITVRVVGPEGAPAYLINPFGLHYGEVTAHNLVKVDLAGRPLHDTAYGINRAGFVIHSAIHAARPDAHCVIHTHDRHGVAVACKAEGLAPDNFYAAFLDGRVAYHDFEGVTTSTAEQPRLVASLGTKPVMILRNHGLLVAEHSVASAFYWYYVLQSACHVQALAHAMPGETLRLSDAARAQSSRNVQDSDPQGDLYPKVFGAAVRRAGVTLDQLCA</sequence>
<dbReference type="AlphaFoldDB" id="A0A3S2U557"/>
<accession>A0A3S2U557</accession>
<evidence type="ECO:0000313" key="4">
    <source>
        <dbReference type="Proteomes" id="UP000288178"/>
    </source>
</evidence>
<dbReference type="OrthoDB" id="8859181at2"/>
<dbReference type="InterPro" id="IPR051017">
    <property type="entry name" value="Aldolase-II_Adducin_sf"/>
</dbReference>
<dbReference type="PANTHER" id="PTHR10672:SF3">
    <property type="entry name" value="PROTEIN HU-LI TAI SHAO"/>
    <property type="match status" value="1"/>
</dbReference>
<dbReference type="NCBIfam" id="NF005451">
    <property type="entry name" value="PRK07044.1"/>
    <property type="match status" value="1"/>
</dbReference>
<dbReference type="GO" id="GO:0051015">
    <property type="term" value="F:actin filament binding"/>
    <property type="evidence" value="ECO:0007669"/>
    <property type="project" value="TreeGrafter"/>
</dbReference>
<evidence type="ECO:0000259" key="2">
    <source>
        <dbReference type="SMART" id="SM01007"/>
    </source>
</evidence>